<name>A0AAE3W7T7_9ACTN</name>
<gene>
    <name evidence="1" type="ORF">J2S42_006699</name>
</gene>
<dbReference type="AlphaFoldDB" id="A0AAE3W7T7"/>
<accession>A0AAE3W7T7</accession>
<organism evidence="1 2">
    <name type="scientific">Catenuloplanes indicus</name>
    <dbReference type="NCBI Taxonomy" id="137267"/>
    <lineage>
        <taxon>Bacteria</taxon>
        <taxon>Bacillati</taxon>
        <taxon>Actinomycetota</taxon>
        <taxon>Actinomycetes</taxon>
        <taxon>Micromonosporales</taxon>
        <taxon>Micromonosporaceae</taxon>
        <taxon>Catenuloplanes</taxon>
    </lineage>
</organism>
<dbReference type="EMBL" id="JAUSUZ010000001">
    <property type="protein sequence ID" value="MDQ0370030.1"/>
    <property type="molecule type" value="Genomic_DNA"/>
</dbReference>
<evidence type="ECO:0000313" key="2">
    <source>
        <dbReference type="Proteomes" id="UP001240236"/>
    </source>
</evidence>
<sequence length="123" mass="13287">MRKVAIVVSIVLVVLCGGVGWFAYQAYDLGKQLVDASITQQQFDAQQVGTPETEVRAALPAPLENLTDQDLYGDDPARQGMPAGASCIYYGVKPLTDAGRQPMWRLCFVGGALAEKSRITLPE</sequence>
<proteinExistence type="predicted"/>
<comment type="caution">
    <text evidence="1">The sequence shown here is derived from an EMBL/GenBank/DDBJ whole genome shotgun (WGS) entry which is preliminary data.</text>
</comment>
<evidence type="ECO:0000313" key="1">
    <source>
        <dbReference type="EMBL" id="MDQ0370030.1"/>
    </source>
</evidence>
<dbReference type="RefSeq" id="WP_307245692.1">
    <property type="nucleotide sequence ID" value="NZ_JAUSUZ010000001.1"/>
</dbReference>
<dbReference type="Proteomes" id="UP001240236">
    <property type="component" value="Unassembled WGS sequence"/>
</dbReference>
<protein>
    <submittedName>
        <fullName evidence="1">Uncharacterized protein</fullName>
    </submittedName>
</protein>
<reference evidence="1 2" key="1">
    <citation type="submission" date="2023-07" db="EMBL/GenBank/DDBJ databases">
        <title>Sequencing the genomes of 1000 actinobacteria strains.</title>
        <authorList>
            <person name="Klenk H.-P."/>
        </authorList>
    </citation>
    <scope>NUCLEOTIDE SEQUENCE [LARGE SCALE GENOMIC DNA]</scope>
    <source>
        <strain evidence="1 2">DSM 44709</strain>
    </source>
</reference>
<keyword evidence="2" id="KW-1185">Reference proteome</keyword>